<dbReference type="Pfam" id="PF13456">
    <property type="entry name" value="RVT_3"/>
    <property type="match status" value="1"/>
</dbReference>
<gene>
    <name evidence="2" type="ORF">PF009_g7442</name>
</gene>
<dbReference type="GO" id="GO:0004523">
    <property type="term" value="F:RNA-DNA hybrid ribonuclease activity"/>
    <property type="evidence" value="ECO:0007669"/>
    <property type="project" value="InterPro"/>
</dbReference>
<accession>A0A6A3FE06</accession>
<dbReference type="AlphaFoldDB" id="A0A6A3FE06"/>
<dbReference type="Proteomes" id="UP000429523">
    <property type="component" value="Unassembled WGS sequence"/>
</dbReference>
<evidence type="ECO:0000313" key="3">
    <source>
        <dbReference type="Proteomes" id="UP000429523"/>
    </source>
</evidence>
<dbReference type="GO" id="GO:0003676">
    <property type="term" value="F:nucleic acid binding"/>
    <property type="evidence" value="ECO:0007669"/>
    <property type="project" value="InterPro"/>
</dbReference>
<sequence length="212" mass="23210">MLTSTLRKAFNSPLENHGLDLHTPGARIILFCGGVTTGSSGHGGGCTVIAQANADTGHASVKYMGGVYLESRKLTAAMAVNIGLLKGLEFCRRQGWSTVHVAGDNDATIRHYATRRAPRGNKLQGTYWKARRMADAVTVATWRSVQREHNATVRTLANMVRTTQQSMEWSDSLAHKDGDRWGAIRSMATRDVAHWFTEWLATGNPQSVTETV</sequence>
<protein>
    <recommendedName>
        <fullName evidence="1">RNase H type-1 domain-containing protein</fullName>
    </recommendedName>
</protein>
<evidence type="ECO:0000259" key="1">
    <source>
        <dbReference type="Pfam" id="PF13456"/>
    </source>
</evidence>
<dbReference type="EMBL" id="QXGF01000286">
    <property type="protein sequence ID" value="KAE8942826.1"/>
    <property type="molecule type" value="Genomic_DNA"/>
</dbReference>
<dbReference type="InterPro" id="IPR036397">
    <property type="entry name" value="RNaseH_sf"/>
</dbReference>
<comment type="caution">
    <text evidence="2">The sequence shown here is derived from an EMBL/GenBank/DDBJ whole genome shotgun (WGS) entry which is preliminary data.</text>
</comment>
<dbReference type="Gene3D" id="3.30.420.10">
    <property type="entry name" value="Ribonuclease H-like superfamily/Ribonuclease H"/>
    <property type="match status" value="1"/>
</dbReference>
<evidence type="ECO:0000313" key="2">
    <source>
        <dbReference type="EMBL" id="KAE8942826.1"/>
    </source>
</evidence>
<name>A0A6A3FE06_9STRA</name>
<proteinExistence type="predicted"/>
<dbReference type="InterPro" id="IPR002156">
    <property type="entry name" value="RNaseH_domain"/>
</dbReference>
<reference evidence="2 3" key="1">
    <citation type="submission" date="2018-08" db="EMBL/GenBank/DDBJ databases">
        <title>Genomic investigation of the strawberry pathogen Phytophthora fragariae indicates pathogenicity is determined by transcriptional variation in three key races.</title>
        <authorList>
            <person name="Adams T.M."/>
            <person name="Armitage A.D."/>
            <person name="Sobczyk M.K."/>
            <person name="Bates H.J."/>
            <person name="Dunwell J.M."/>
            <person name="Nellist C.F."/>
            <person name="Harrison R.J."/>
        </authorList>
    </citation>
    <scope>NUCLEOTIDE SEQUENCE [LARGE SCALE GENOMIC DNA]</scope>
    <source>
        <strain evidence="2 3">NOV-9</strain>
    </source>
</reference>
<organism evidence="2 3">
    <name type="scientific">Phytophthora fragariae</name>
    <dbReference type="NCBI Taxonomy" id="53985"/>
    <lineage>
        <taxon>Eukaryota</taxon>
        <taxon>Sar</taxon>
        <taxon>Stramenopiles</taxon>
        <taxon>Oomycota</taxon>
        <taxon>Peronosporomycetes</taxon>
        <taxon>Peronosporales</taxon>
        <taxon>Peronosporaceae</taxon>
        <taxon>Phytophthora</taxon>
    </lineage>
</organism>
<feature type="domain" description="RNase H type-1" evidence="1">
    <location>
        <begin position="71"/>
        <end position="159"/>
    </location>
</feature>